<keyword evidence="2" id="KW-1185">Reference proteome</keyword>
<reference evidence="1 2" key="1">
    <citation type="submission" date="2020-04" db="EMBL/GenBank/DDBJ databases">
        <title>A Flavivirga sp. nov.</title>
        <authorList>
            <person name="Sun X."/>
        </authorList>
    </citation>
    <scope>NUCLEOTIDE SEQUENCE [LARGE SCALE GENOMIC DNA]</scope>
    <source>
        <strain evidence="1 2">Y03</strain>
    </source>
</reference>
<evidence type="ECO:0000313" key="2">
    <source>
        <dbReference type="Proteomes" id="UP000746690"/>
    </source>
</evidence>
<gene>
    <name evidence="1" type="ORF">HHX25_16230</name>
</gene>
<proteinExistence type="predicted"/>
<organism evidence="1 2">
    <name type="scientific">Flavivirga algicola</name>
    <dbReference type="NCBI Taxonomy" id="2729136"/>
    <lineage>
        <taxon>Bacteria</taxon>
        <taxon>Pseudomonadati</taxon>
        <taxon>Bacteroidota</taxon>
        <taxon>Flavobacteriia</taxon>
        <taxon>Flavobacteriales</taxon>
        <taxon>Flavobacteriaceae</taxon>
        <taxon>Flavivirga</taxon>
    </lineage>
</organism>
<protein>
    <submittedName>
        <fullName evidence="1">Uncharacterized protein</fullName>
    </submittedName>
</protein>
<evidence type="ECO:0000313" key="1">
    <source>
        <dbReference type="EMBL" id="NMH89061.1"/>
    </source>
</evidence>
<comment type="caution">
    <text evidence="1">The sequence shown here is derived from an EMBL/GenBank/DDBJ whole genome shotgun (WGS) entry which is preliminary data.</text>
</comment>
<dbReference type="Proteomes" id="UP000746690">
    <property type="component" value="Unassembled WGS sequence"/>
</dbReference>
<dbReference type="EMBL" id="JABBHF010000010">
    <property type="protein sequence ID" value="NMH89061.1"/>
    <property type="molecule type" value="Genomic_DNA"/>
</dbReference>
<accession>A0ABX1S128</accession>
<dbReference type="RefSeq" id="WP_169675686.1">
    <property type="nucleotide sequence ID" value="NZ_JABBHF010000010.1"/>
</dbReference>
<sequence>MNYSPEKTPIKIVACHQNEKKELKTKACVFEIEPQQKTEIELTSDKEFLLYNEEREVVSLTSLSSSYLLRNQQILEIDKKNGPTFLLKKDKAEAYQLTAETKTLWNKSDGLFQKDQISGSEMDIFEEMTSEELIKEMIMGVPGIIH</sequence>
<name>A0ABX1S128_9FLAO</name>